<keyword evidence="9" id="KW-1185">Reference proteome</keyword>
<dbReference type="InterPro" id="IPR005794">
    <property type="entry name" value="Fmt"/>
</dbReference>
<reference evidence="8 9" key="1">
    <citation type="submission" date="2022-06" db="EMBL/GenBank/DDBJ databases">
        <title>Isolation of gut microbiota from human fecal samples.</title>
        <authorList>
            <person name="Pamer E.G."/>
            <person name="Barat B."/>
            <person name="Waligurski E."/>
            <person name="Medina S."/>
            <person name="Paddock L."/>
            <person name="Mostad J."/>
        </authorList>
    </citation>
    <scope>NUCLEOTIDE SEQUENCE [LARGE SCALE GENOMIC DNA]</scope>
    <source>
        <strain evidence="8 9">DFI.6.1</strain>
    </source>
</reference>
<dbReference type="NCBIfam" id="TIGR00460">
    <property type="entry name" value="fmt"/>
    <property type="match status" value="1"/>
</dbReference>
<dbReference type="GO" id="GO:0004479">
    <property type="term" value="F:methionyl-tRNA formyltransferase activity"/>
    <property type="evidence" value="ECO:0007669"/>
    <property type="project" value="UniProtKB-EC"/>
</dbReference>
<sequence>MKERIVFMGTPVFACAILKCLKEADYDVVLVVSQPDKKVGRKQLIQETPVKALAQTYGIEVFQPERIKDAYEQILRYRPDLIVTCAYGQMIPEALLHAPRHGSVNVHASLLPKLRGGAPIHKAIINGDSQSGISIMRMVKQMDAGAVMKQVAVAITQDDTMGTLSEKLAAAGGKLLLECLPLILRDEAVFIEQDESQATFAYNISKEEEKIDFTKPLQNVYDQIRGLIPSPIGYAFLNGKKIKFHAVRKKEQAHAHQNGELVGMMEGALAIACEGGYLLVEELQMEGKAKLDAKSFYNGAGRNLIGSCIM</sequence>
<dbReference type="InterPro" id="IPR041711">
    <property type="entry name" value="Met-tRNA-FMT_N"/>
</dbReference>
<comment type="function">
    <text evidence="5">Attaches a formyl group to the free amino group of methionyl-tRNA(fMet). The formyl group appears to play a dual role in the initiator identity of N-formylmethionyl-tRNA by promoting its recognition by IF2 and preventing the misappropriation of this tRNA by the elongation apparatus.</text>
</comment>
<dbReference type="EMBL" id="JANGCH010000004">
    <property type="protein sequence ID" value="MCQ5121535.1"/>
    <property type="molecule type" value="Genomic_DNA"/>
</dbReference>
<dbReference type="EC" id="2.1.2.9" evidence="2 5"/>
<dbReference type="InterPro" id="IPR011034">
    <property type="entry name" value="Formyl_transferase-like_C_sf"/>
</dbReference>
<dbReference type="SUPFAM" id="SSF50486">
    <property type="entry name" value="FMT C-terminal domain-like"/>
    <property type="match status" value="1"/>
</dbReference>
<accession>A0ABT1SJZ2</accession>
<dbReference type="SUPFAM" id="SSF53328">
    <property type="entry name" value="Formyltransferase"/>
    <property type="match status" value="1"/>
</dbReference>
<evidence type="ECO:0000256" key="1">
    <source>
        <dbReference type="ARBA" id="ARBA00010699"/>
    </source>
</evidence>
<organism evidence="8 9">
    <name type="scientific">Massilicoli timonensis</name>
    <dbReference type="NCBI Taxonomy" id="2015901"/>
    <lineage>
        <taxon>Bacteria</taxon>
        <taxon>Bacillati</taxon>
        <taxon>Bacillota</taxon>
        <taxon>Erysipelotrichia</taxon>
        <taxon>Erysipelotrichales</taxon>
        <taxon>Erysipelotrichaceae</taxon>
        <taxon>Massilicoli</taxon>
    </lineage>
</organism>
<dbReference type="Gene3D" id="3.40.50.12230">
    <property type="match status" value="1"/>
</dbReference>
<feature type="domain" description="Formyl transferase C-terminal" evidence="7">
    <location>
        <begin position="203"/>
        <end position="300"/>
    </location>
</feature>
<name>A0ABT1SJZ2_9FIRM</name>
<dbReference type="PANTHER" id="PTHR11138:SF5">
    <property type="entry name" value="METHIONYL-TRNA FORMYLTRANSFERASE, MITOCHONDRIAL"/>
    <property type="match status" value="1"/>
</dbReference>
<evidence type="ECO:0000259" key="6">
    <source>
        <dbReference type="Pfam" id="PF00551"/>
    </source>
</evidence>
<evidence type="ECO:0000256" key="2">
    <source>
        <dbReference type="ARBA" id="ARBA00012261"/>
    </source>
</evidence>
<dbReference type="Pfam" id="PF02911">
    <property type="entry name" value="Formyl_trans_C"/>
    <property type="match status" value="1"/>
</dbReference>
<proteinExistence type="inferred from homology"/>
<dbReference type="CDD" id="cd08646">
    <property type="entry name" value="FMT_core_Met-tRNA-FMT_N"/>
    <property type="match status" value="1"/>
</dbReference>
<dbReference type="InterPro" id="IPR044135">
    <property type="entry name" value="Met-tRNA-FMT_C"/>
</dbReference>
<dbReference type="InterPro" id="IPR002376">
    <property type="entry name" value="Formyl_transf_N"/>
</dbReference>
<keyword evidence="4 5" id="KW-0648">Protein biosynthesis</keyword>
<evidence type="ECO:0000256" key="3">
    <source>
        <dbReference type="ARBA" id="ARBA00022679"/>
    </source>
</evidence>
<dbReference type="InterPro" id="IPR005793">
    <property type="entry name" value="Formyl_trans_C"/>
</dbReference>
<protein>
    <recommendedName>
        <fullName evidence="2 5">Methionyl-tRNA formyltransferase</fullName>
        <ecNumber evidence="2 5">2.1.2.9</ecNumber>
    </recommendedName>
</protein>
<keyword evidence="3 5" id="KW-0808">Transferase</keyword>
<evidence type="ECO:0000313" key="8">
    <source>
        <dbReference type="EMBL" id="MCQ5121535.1"/>
    </source>
</evidence>
<dbReference type="Proteomes" id="UP001524435">
    <property type="component" value="Unassembled WGS sequence"/>
</dbReference>
<dbReference type="HAMAP" id="MF_00182">
    <property type="entry name" value="Formyl_trans"/>
    <property type="match status" value="1"/>
</dbReference>
<dbReference type="RefSeq" id="WP_256197586.1">
    <property type="nucleotide sequence ID" value="NZ_CANTYB010000045.1"/>
</dbReference>
<comment type="catalytic activity">
    <reaction evidence="5">
        <text>L-methionyl-tRNA(fMet) + (6R)-10-formyltetrahydrofolate = N-formyl-L-methionyl-tRNA(fMet) + (6S)-5,6,7,8-tetrahydrofolate + H(+)</text>
        <dbReference type="Rhea" id="RHEA:24380"/>
        <dbReference type="Rhea" id="RHEA-COMP:9952"/>
        <dbReference type="Rhea" id="RHEA-COMP:9953"/>
        <dbReference type="ChEBI" id="CHEBI:15378"/>
        <dbReference type="ChEBI" id="CHEBI:57453"/>
        <dbReference type="ChEBI" id="CHEBI:78530"/>
        <dbReference type="ChEBI" id="CHEBI:78844"/>
        <dbReference type="ChEBI" id="CHEBI:195366"/>
        <dbReference type="EC" id="2.1.2.9"/>
    </reaction>
</comment>
<evidence type="ECO:0000313" key="9">
    <source>
        <dbReference type="Proteomes" id="UP001524435"/>
    </source>
</evidence>
<dbReference type="CDD" id="cd08704">
    <property type="entry name" value="Met_tRNA_FMT_C"/>
    <property type="match status" value="1"/>
</dbReference>
<comment type="caution">
    <text evidence="8">The sequence shown here is derived from an EMBL/GenBank/DDBJ whole genome shotgun (WGS) entry which is preliminary data.</text>
</comment>
<dbReference type="Pfam" id="PF00551">
    <property type="entry name" value="Formyl_trans_N"/>
    <property type="match status" value="1"/>
</dbReference>
<dbReference type="PANTHER" id="PTHR11138">
    <property type="entry name" value="METHIONYL-TRNA FORMYLTRANSFERASE"/>
    <property type="match status" value="1"/>
</dbReference>
<evidence type="ECO:0000256" key="5">
    <source>
        <dbReference type="HAMAP-Rule" id="MF_00182"/>
    </source>
</evidence>
<feature type="binding site" evidence="5">
    <location>
        <begin position="109"/>
        <end position="112"/>
    </location>
    <ligand>
        <name>(6S)-5,6,7,8-tetrahydrofolate</name>
        <dbReference type="ChEBI" id="CHEBI:57453"/>
    </ligand>
</feature>
<gene>
    <name evidence="5 8" type="primary">fmt</name>
    <name evidence="8" type="ORF">NE663_04585</name>
</gene>
<feature type="domain" description="Formyl transferase N-terminal" evidence="6">
    <location>
        <begin position="4"/>
        <end position="179"/>
    </location>
</feature>
<evidence type="ECO:0000259" key="7">
    <source>
        <dbReference type="Pfam" id="PF02911"/>
    </source>
</evidence>
<comment type="similarity">
    <text evidence="1 5">Belongs to the Fmt family.</text>
</comment>
<evidence type="ECO:0000256" key="4">
    <source>
        <dbReference type="ARBA" id="ARBA00022917"/>
    </source>
</evidence>
<dbReference type="InterPro" id="IPR036477">
    <property type="entry name" value="Formyl_transf_N_sf"/>
</dbReference>